<keyword evidence="13 18" id="KW-0472">Membrane</keyword>
<dbReference type="GO" id="GO:0005886">
    <property type="term" value="C:plasma membrane"/>
    <property type="evidence" value="ECO:0007669"/>
    <property type="project" value="UniProtKB-SubCell"/>
</dbReference>
<evidence type="ECO:0000256" key="18">
    <source>
        <dbReference type="HAMAP-Rule" id="MF_00399"/>
    </source>
</evidence>
<evidence type="ECO:0000256" key="6">
    <source>
        <dbReference type="ARBA" id="ARBA00022692"/>
    </source>
</evidence>
<evidence type="ECO:0000256" key="5">
    <source>
        <dbReference type="ARBA" id="ARBA00022519"/>
    </source>
</evidence>
<feature type="region of interest" description="Disordered" evidence="19">
    <location>
        <begin position="139"/>
        <end position="166"/>
    </location>
</feature>
<keyword evidence="15 18" id="KW-0676">Redox-active center</keyword>
<dbReference type="Pfam" id="PF11412">
    <property type="entry name" value="DsbD_N"/>
    <property type="match status" value="1"/>
</dbReference>
<evidence type="ECO:0000256" key="19">
    <source>
        <dbReference type="SAM" id="MobiDB-lite"/>
    </source>
</evidence>
<proteinExistence type="inferred from homology"/>
<keyword evidence="3 18" id="KW-0813">Transport</keyword>
<dbReference type="InterPro" id="IPR022910">
    <property type="entry name" value="Thiol_diS_interchange_DbsD"/>
</dbReference>
<evidence type="ECO:0000256" key="1">
    <source>
        <dbReference type="ARBA" id="ARBA00004429"/>
    </source>
</evidence>
<dbReference type="PROSITE" id="PS51352">
    <property type="entry name" value="THIOREDOXIN_2"/>
    <property type="match status" value="1"/>
</dbReference>
<keyword evidence="5 18" id="KW-0997">Cell inner membrane</keyword>
<keyword evidence="22" id="KW-1185">Reference proteome</keyword>
<dbReference type="Gene3D" id="3.40.30.10">
    <property type="entry name" value="Glutaredoxin"/>
    <property type="match status" value="1"/>
</dbReference>
<dbReference type="AlphaFoldDB" id="A0A1I1VH18"/>
<keyword evidence="4 18" id="KW-1003">Cell membrane</keyword>
<evidence type="ECO:0000256" key="2">
    <source>
        <dbReference type="ARBA" id="ARBA00007241"/>
    </source>
</evidence>
<dbReference type="InterPro" id="IPR003834">
    <property type="entry name" value="Cyt_c_assmbl_TM_dom"/>
</dbReference>
<dbReference type="PANTHER" id="PTHR32234">
    <property type="entry name" value="THIOL:DISULFIDE INTERCHANGE PROTEIN DSBD"/>
    <property type="match status" value="1"/>
</dbReference>
<evidence type="ECO:0000256" key="12">
    <source>
        <dbReference type="ARBA" id="ARBA00023027"/>
    </source>
</evidence>
<feature type="disulfide bond" description="Redox-active" evidence="18">
    <location>
        <begin position="516"/>
        <end position="519"/>
    </location>
</feature>
<evidence type="ECO:0000256" key="16">
    <source>
        <dbReference type="ARBA" id="ARBA00047388"/>
    </source>
</evidence>
<evidence type="ECO:0000256" key="4">
    <source>
        <dbReference type="ARBA" id="ARBA00022475"/>
    </source>
</evidence>
<comment type="similarity">
    <text evidence="2 18">Belongs to the thioredoxin family. DsbD subfamily.</text>
</comment>
<feature type="transmembrane region" description="Helical" evidence="18">
    <location>
        <begin position="304"/>
        <end position="334"/>
    </location>
</feature>
<feature type="chain" id="PRO_5011803963" description="Thiol:disulfide interchange protein DsbD" evidence="18">
    <location>
        <begin position="21"/>
        <end position="604"/>
    </location>
</feature>
<dbReference type="PANTHER" id="PTHR32234:SF0">
    <property type="entry name" value="THIOL:DISULFIDE INTERCHANGE PROTEIN DSBD"/>
    <property type="match status" value="1"/>
</dbReference>
<keyword evidence="12 18" id="KW-0520">NAD</keyword>
<dbReference type="Proteomes" id="UP000198611">
    <property type="component" value="Unassembled WGS sequence"/>
</dbReference>
<dbReference type="RefSeq" id="WP_093429000.1">
    <property type="nucleotide sequence ID" value="NZ_FOMJ01000009.1"/>
</dbReference>
<comment type="function">
    <text evidence="18">Required to facilitate the formation of correct disulfide bonds in some periplasmic proteins and for the assembly of the periplasmic c-type cytochromes. Acts by transferring electrons from cytoplasmic thioredoxin to the periplasm. This transfer involves a cascade of disulfide bond formation and reduction steps.</text>
</comment>
<dbReference type="InterPro" id="IPR036929">
    <property type="entry name" value="DsbDN_sf"/>
</dbReference>
<feature type="transmembrane region" description="Helical" evidence="18">
    <location>
        <begin position="378"/>
        <end position="395"/>
    </location>
</feature>
<sequence length="604" mass="64290" precursor="true">MIRMLMLALAALLTAAPAAAQNLLDPDDAFAVEAEAVDGQTIRLNWEVHPDYYLYQDKFELESTTDGVSFGGLDLPEPKVKQDEFFGEVKTYSGSFSATVPVERSGEGAKTVAFTLHSQGCNDPRGVCYPPHEQPLEVDLPEVGAGGGAEAAQAAGDSEAASTGTVSEQNQLADSLANQSVWLTVLTFFGLGLLLAFTPCVFPMIPILSSIIAGQGENITTKRAFTMSVVYVLAMALTYTAAGVIAGLFGENLQAAFQNPWILGTFATIFVLLALSMFGFYDLQLPSSVQGKLSEVSNRQEGGTLTGVGIMGFLSALIVGPCVAAPLMGALIYIGQTGDAVLGGLALFALSLGMGAPLVAIGTGAGKLMPKAGPWMDAVKGVFGILLLAVAIWMLERVLPGQVTLGLWAILFMVSAVYMGALDALAEGVSGWRRFWKGLGLVLLIYGVFMLAGAATGGSDPLRPLQTVSVAGGGGSAEEEHLEFRRVGTVEELNSAVEQAAANDRPVMFDFYADWCVSCKEFEKYTFSDSEVQSTLAENNVLLLQADVTDNTAEDKALLREFDLIGPPAILFFDREGDEKSRQRVVGFMEAEPFNQRLQQVYAR</sequence>
<comment type="subcellular location">
    <subcellularLocation>
        <location evidence="1 18">Cell inner membrane</location>
        <topology evidence="1 18">Multi-pass membrane protein</topology>
    </subcellularLocation>
</comment>
<dbReference type="GO" id="GO:0009055">
    <property type="term" value="F:electron transfer activity"/>
    <property type="evidence" value="ECO:0007669"/>
    <property type="project" value="UniProtKB-UniRule"/>
</dbReference>
<dbReference type="GO" id="GO:0045454">
    <property type="term" value="P:cell redox homeostasis"/>
    <property type="evidence" value="ECO:0007669"/>
    <property type="project" value="TreeGrafter"/>
</dbReference>
<evidence type="ECO:0000256" key="3">
    <source>
        <dbReference type="ARBA" id="ARBA00022448"/>
    </source>
</evidence>
<evidence type="ECO:0000256" key="9">
    <source>
        <dbReference type="ARBA" id="ARBA00022982"/>
    </source>
</evidence>
<dbReference type="Gene3D" id="2.60.40.1250">
    <property type="entry name" value="Thiol:disulfide interchange protein DsbD, N-terminal domain"/>
    <property type="match status" value="1"/>
</dbReference>
<dbReference type="Pfam" id="PF02683">
    <property type="entry name" value="DsbD_TM"/>
    <property type="match status" value="1"/>
</dbReference>
<evidence type="ECO:0000256" key="10">
    <source>
        <dbReference type="ARBA" id="ARBA00022989"/>
    </source>
</evidence>
<feature type="transmembrane region" description="Helical" evidence="18">
    <location>
        <begin position="181"/>
        <end position="208"/>
    </location>
</feature>
<feature type="transmembrane region" description="Helical" evidence="18">
    <location>
        <begin position="438"/>
        <end position="458"/>
    </location>
</feature>
<dbReference type="Pfam" id="PF13899">
    <property type="entry name" value="Thioredoxin_7"/>
    <property type="match status" value="1"/>
</dbReference>
<dbReference type="HAMAP" id="MF_00399">
    <property type="entry name" value="DbsD"/>
    <property type="match status" value="1"/>
</dbReference>
<comment type="catalytic activity">
    <reaction evidence="16 18">
        <text>[protein]-dithiol + NAD(+) = [protein]-disulfide + NADH + H(+)</text>
        <dbReference type="Rhea" id="RHEA:18749"/>
        <dbReference type="Rhea" id="RHEA-COMP:10593"/>
        <dbReference type="Rhea" id="RHEA-COMP:10594"/>
        <dbReference type="ChEBI" id="CHEBI:15378"/>
        <dbReference type="ChEBI" id="CHEBI:29950"/>
        <dbReference type="ChEBI" id="CHEBI:50058"/>
        <dbReference type="ChEBI" id="CHEBI:57540"/>
        <dbReference type="ChEBI" id="CHEBI:57945"/>
        <dbReference type="EC" id="1.8.1.8"/>
    </reaction>
</comment>
<evidence type="ECO:0000256" key="14">
    <source>
        <dbReference type="ARBA" id="ARBA00023157"/>
    </source>
</evidence>
<keyword evidence="9 18" id="KW-0249">Electron transport</keyword>
<gene>
    <name evidence="18" type="primary">dsbD</name>
    <name evidence="21" type="ORF">SAMN05660831_02389</name>
</gene>
<dbReference type="STRING" id="1123397.SAMN05660831_02389"/>
<keyword evidence="11 18" id="KW-0560">Oxidoreductase</keyword>
<dbReference type="InterPro" id="IPR035671">
    <property type="entry name" value="DsbD_gamma"/>
</dbReference>
<feature type="domain" description="Thioredoxin" evidence="20">
    <location>
        <begin position="459"/>
        <end position="603"/>
    </location>
</feature>
<evidence type="ECO:0000259" key="20">
    <source>
        <dbReference type="PROSITE" id="PS51352"/>
    </source>
</evidence>
<evidence type="ECO:0000256" key="8">
    <source>
        <dbReference type="ARBA" id="ARBA00022748"/>
    </source>
</evidence>
<feature type="transmembrane region" description="Helical" evidence="18">
    <location>
        <begin position="261"/>
        <end position="283"/>
    </location>
</feature>
<evidence type="ECO:0000313" key="22">
    <source>
        <dbReference type="Proteomes" id="UP000198611"/>
    </source>
</evidence>
<dbReference type="EC" id="1.8.1.8" evidence="18"/>
<keyword evidence="10 18" id="KW-1133">Transmembrane helix</keyword>
<dbReference type="InterPro" id="IPR013766">
    <property type="entry name" value="Thioredoxin_domain"/>
</dbReference>
<dbReference type="SUPFAM" id="SSF52833">
    <property type="entry name" value="Thioredoxin-like"/>
    <property type="match status" value="1"/>
</dbReference>
<dbReference type="InterPro" id="IPR036249">
    <property type="entry name" value="Thioredoxin-like_sf"/>
</dbReference>
<feature type="transmembrane region" description="Helical" evidence="18">
    <location>
        <begin position="407"/>
        <end position="426"/>
    </location>
</feature>
<feature type="transmembrane region" description="Helical" evidence="18">
    <location>
        <begin position="340"/>
        <end position="366"/>
    </location>
</feature>
<dbReference type="NCBIfam" id="NF001419">
    <property type="entry name" value="PRK00293.1"/>
    <property type="match status" value="1"/>
</dbReference>
<feature type="signal peptide" evidence="18">
    <location>
        <begin position="1"/>
        <end position="20"/>
    </location>
</feature>
<comment type="caution">
    <text evidence="18">Lacks conserved residue(s) required for the propagation of feature annotation.</text>
</comment>
<name>A0A1I1VH18_9GAMM</name>
<dbReference type="SUPFAM" id="SSF74863">
    <property type="entry name" value="Thiol:disulfide interchange protein DsbD, N-terminal domain (DsbD-alpha)"/>
    <property type="match status" value="1"/>
</dbReference>
<organism evidence="21 22">
    <name type="scientific">Thiohalospira halophila DSM 15071</name>
    <dbReference type="NCBI Taxonomy" id="1123397"/>
    <lineage>
        <taxon>Bacteria</taxon>
        <taxon>Pseudomonadati</taxon>
        <taxon>Pseudomonadota</taxon>
        <taxon>Gammaproteobacteria</taxon>
        <taxon>Thiohalospirales</taxon>
        <taxon>Thiohalospiraceae</taxon>
        <taxon>Thiohalospira</taxon>
    </lineage>
</organism>
<dbReference type="InterPro" id="IPR028250">
    <property type="entry name" value="DsbDN"/>
</dbReference>
<keyword evidence="14 18" id="KW-1015">Disulfide bond</keyword>
<feature type="compositionally biased region" description="Low complexity" evidence="19">
    <location>
        <begin position="150"/>
        <end position="162"/>
    </location>
</feature>
<evidence type="ECO:0000256" key="7">
    <source>
        <dbReference type="ARBA" id="ARBA00022729"/>
    </source>
</evidence>
<evidence type="ECO:0000313" key="21">
    <source>
        <dbReference type="EMBL" id="SFD82301.1"/>
    </source>
</evidence>
<keyword evidence="8 18" id="KW-0201">Cytochrome c-type biogenesis</keyword>
<keyword evidence="7 18" id="KW-0732">Signal</keyword>
<accession>A0A1I1VH18</accession>
<evidence type="ECO:0000256" key="11">
    <source>
        <dbReference type="ARBA" id="ARBA00023002"/>
    </source>
</evidence>
<dbReference type="GO" id="GO:0017004">
    <property type="term" value="P:cytochrome complex assembly"/>
    <property type="evidence" value="ECO:0007669"/>
    <property type="project" value="UniProtKB-UniRule"/>
</dbReference>
<dbReference type="CDD" id="cd02953">
    <property type="entry name" value="DsbDgamma"/>
    <property type="match status" value="1"/>
</dbReference>
<evidence type="ECO:0000256" key="15">
    <source>
        <dbReference type="ARBA" id="ARBA00023284"/>
    </source>
</evidence>
<evidence type="ECO:0000256" key="17">
    <source>
        <dbReference type="ARBA" id="ARBA00047804"/>
    </source>
</evidence>
<feature type="disulfide bond" description="Redox-active" evidence="18">
    <location>
        <begin position="200"/>
        <end position="322"/>
    </location>
</feature>
<reference evidence="21 22" key="1">
    <citation type="submission" date="2016-10" db="EMBL/GenBank/DDBJ databases">
        <authorList>
            <person name="de Groot N.N."/>
        </authorList>
    </citation>
    <scope>NUCLEOTIDE SEQUENCE [LARGE SCALE GENOMIC DNA]</scope>
    <source>
        <strain evidence="21 22">HL3</strain>
    </source>
</reference>
<dbReference type="GO" id="GO:0047134">
    <property type="term" value="F:protein-disulfide reductase [NAD(P)H] activity"/>
    <property type="evidence" value="ECO:0007669"/>
    <property type="project" value="UniProtKB-UniRule"/>
</dbReference>
<protein>
    <recommendedName>
        <fullName evidence="18">Thiol:disulfide interchange protein DsbD</fullName>
        <ecNumber evidence="18">1.8.1.8</ecNumber>
    </recommendedName>
    <alternativeName>
        <fullName evidence="18">Protein-disulfide reductase</fullName>
        <shortName evidence="18">Disulfide reductase</shortName>
    </alternativeName>
</protein>
<dbReference type="OrthoDB" id="9811036at2"/>
<comment type="catalytic activity">
    <reaction evidence="17 18">
        <text>[protein]-dithiol + NADP(+) = [protein]-disulfide + NADPH + H(+)</text>
        <dbReference type="Rhea" id="RHEA:18753"/>
        <dbReference type="Rhea" id="RHEA-COMP:10593"/>
        <dbReference type="Rhea" id="RHEA-COMP:10594"/>
        <dbReference type="ChEBI" id="CHEBI:15378"/>
        <dbReference type="ChEBI" id="CHEBI:29950"/>
        <dbReference type="ChEBI" id="CHEBI:50058"/>
        <dbReference type="ChEBI" id="CHEBI:57783"/>
        <dbReference type="ChEBI" id="CHEBI:58349"/>
        <dbReference type="EC" id="1.8.1.8"/>
    </reaction>
</comment>
<feature type="transmembrane region" description="Helical" evidence="18">
    <location>
        <begin position="229"/>
        <end position="249"/>
    </location>
</feature>
<evidence type="ECO:0000256" key="13">
    <source>
        <dbReference type="ARBA" id="ARBA00023136"/>
    </source>
</evidence>
<keyword evidence="6 18" id="KW-0812">Transmembrane</keyword>
<dbReference type="EMBL" id="FOMJ01000009">
    <property type="protein sequence ID" value="SFD82301.1"/>
    <property type="molecule type" value="Genomic_DNA"/>
</dbReference>